<dbReference type="EMBL" id="JBAHYK010001229">
    <property type="protein sequence ID" value="KAL0568925.1"/>
    <property type="molecule type" value="Genomic_DNA"/>
</dbReference>
<organism evidence="1 2">
    <name type="scientific">Marasmius crinis-equi</name>
    <dbReference type="NCBI Taxonomy" id="585013"/>
    <lineage>
        <taxon>Eukaryota</taxon>
        <taxon>Fungi</taxon>
        <taxon>Dikarya</taxon>
        <taxon>Basidiomycota</taxon>
        <taxon>Agaricomycotina</taxon>
        <taxon>Agaricomycetes</taxon>
        <taxon>Agaricomycetidae</taxon>
        <taxon>Agaricales</taxon>
        <taxon>Marasmiineae</taxon>
        <taxon>Marasmiaceae</taxon>
        <taxon>Marasmius</taxon>
    </lineage>
</organism>
<evidence type="ECO:0000313" key="1">
    <source>
        <dbReference type="EMBL" id="KAL0568925.1"/>
    </source>
</evidence>
<comment type="caution">
    <text evidence="1">The sequence shown here is derived from an EMBL/GenBank/DDBJ whole genome shotgun (WGS) entry which is preliminary data.</text>
</comment>
<sequence length="501" mass="56158">MTSAFGMLLTILKRSRKRKLHVHITTDGQPRSQETLTPFFNLLRSSSSRWASLTLLGRKKVSVTSAGQTLCPSLHDGFFSLEQVTIEDIDTYDPDGKLRNALVDAPCLRSVSINKPGQLNWPQLTKLELPDRVDIPSILALGLCKNLHTLIIAMPWQLLHFPDDDLVPSLPPIHLDRLQKLRVALDLDPEVSNVPITHWTETRAPIPTIPSIICNALTVPHLSHLELSTSITLNSDIDSIIALIQRSSCKLNSIVIEGMLLMDVTIERLLRAVSCPTITSLSLSGLPIPYLFDAMRDDPDHFLPNLEHLSVTCVPSPAEYVLPPGTIDAVSHLVKSRVGRIQTLGLDNPSNDVVEDLTKNCPHLEIHTNKRGGNTQTATSRDETDSLNQLVLQPVLREKDLNRTYPEEIFKANLLENFQLLKHILTVIEDSEAKSSSKPDSPYRCSELAKLHQQWRSPSSRLRSILSSTPDSDSDCVQIMNRVEVLLQKWGKTLRWDWSQY</sequence>
<evidence type="ECO:0000313" key="2">
    <source>
        <dbReference type="Proteomes" id="UP001465976"/>
    </source>
</evidence>
<dbReference type="SUPFAM" id="SSF52047">
    <property type="entry name" value="RNI-like"/>
    <property type="match status" value="1"/>
</dbReference>
<accession>A0ABR3F169</accession>
<reference evidence="1 2" key="1">
    <citation type="submission" date="2024-02" db="EMBL/GenBank/DDBJ databases">
        <title>A draft genome for the cacao thread blight pathogen Marasmius crinis-equi.</title>
        <authorList>
            <person name="Cohen S.P."/>
            <person name="Baruah I.K."/>
            <person name="Amoako-Attah I."/>
            <person name="Bukari Y."/>
            <person name="Meinhardt L.W."/>
            <person name="Bailey B.A."/>
        </authorList>
    </citation>
    <scope>NUCLEOTIDE SEQUENCE [LARGE SCALE GENOMIC DNA]</scope>
    <source>
        <strain evidence="1 2">GH-76</strain>
    </source>
</reference>
<protein>
    <recommendedName>
        <fullName evidence="3">F-box domain-containing protein</fullName>
    </recommendedName>
</protein>
<dbReference type="Gene3D" id="3.80.10.10">
    <property type="entry name" value="Ribonuclease Inhibitor"/>
    <property type="match status" value="1"/>
</dbReference>
<keyword evidence="2" id="KW-1185">Reference proteome</keyword>
<name>A0ABR3F169_9AGAR</name>
<dbReference type="InterPro" id="IPR032675">
    <property type="entry name" value="LRR_dom_sf"/>
</dbReference>
<gene>
    <name evidence="1" type="ORF">V5O48_013045</name>
</gene>
<evidence type="ECO:0008006" key="3">
    <source>
        <dbReference type="Google" id="ProtNLM"/>
    </source>
</evidence>
<dbReference type="Proteomes" id="UP001465976">
    <property type="component" value="Unassembled WGS sequence"/>
</dbReference>
<proteinExistence type="predicted"/>